<organism evidence="5 6">
    <name type="scientific">Negadavirga shengliensis</name>
    <dbReference type="NCBI Taxonomy" id="1389218"/>
    <lineage>
        <taxon>Bacteria</taxon>
        <taxon>Pseudomonadati</taxon>
        <taxon>Bacteroidota</taxon>
        <taxon>Cytophagia</taxon>
        <taxon>Cytophagales</taxon>
        <taxon>Cyclobacteriaceae</taxon>
        <taxon>Negadavirga</taxon>
    </lineage>
</organism>
<feature type="domain" description="HTH tetR-type" evidence="4">
    <location>
        <begin position="13"/>
        <end position="73"/>
    </location>
</feature>
<proteinExistence type="predicted"/>
<keyword evidence="6" id="KW-1185">Reference proteome</keyword>
<protein>
    <submittedName>
        <fullName evidence="5">TetR/AcrR family transcriptional regulator</fullName>
    </submittedName>
</protein>
<evidence type="ECO:0000313" key="5">
    <source>
        <dbReference type="EMBL" id="MFC4873458.1"/>
    </source>
</evidence>
<dbReference type="Gene3D" id="1.10.357.10">
    <property type="entry name" value="Tetracycline Repressor, domain 2"/>
    <property type="match status" value="1"/>
</dbReference>
<keyword evidence="3" id="KW-1133">Transmembrane helix</keyword>
<gene>
    <name evidence="5" type="ORF">ACFPFU_17280</name>
</gene>
<feature type="DNA-binding region" description="H-T-H motif" evidence="2">
    <location>
        <begin position="36"/>
        <end position="55"/>
    </location>
</feature>
<keyword evidence="1 2" id="KW-0238">DNA-binding</keyword>
<evidence type="ECO:0000259" key="4">
    <source>
        <dbReference type="PROSITE" id="PS50977"/>
    </source>
</evidence>
<reference evidence="6" key="1">
    <citation type="journal article" date="2019" name="Int. J. Syst. Evol. Microbiol.">
        <title>The Global Catalogue of Microorganisms (GCM) 10K type strain sequencing project: providing services to taxonomists for standard genome sequencing and annotation.</title>
        <authorList>
            <consortium name="The Broad Institute Genomics Platform"/>
            <consortium name="The Broad Institute Genome Sequencing Center for Infectious Disease"/>
            <person name="Wu L."/>
            <person name="Ma J."/>
        </authorList>
    </citation>
    <scope>NUCLEOTIDE SEQUENCE [LARGE SCALE GENOMIC DNA]</scope>
    <source>
        <strain evidence="6">CGMCC 4.7466</strain>
    </source>
</reference>
<keyword evidence="3" id="KW-0812">Transmembrane</keyword>
<name>A0ABV9T4U4_9BACT</name>
<dbReference type="RefSeq" id="WP_377066333.1">
    <property type="nucleotide sequence ID" value="NZ_JBHSJJ010000010.1"/>
</dbReference>
<accession>A0ABV9T4U4</accession>
<keyword evidence="3" id="KW-0472">Membrane</keyword>
<sequence>MMKKDKLVSNQDPSTEEKIKNAARKVFYQKGFAATRTRDIAQEAGINLALLNYYFRSKQKLFDIIMLETIQGFFQSMRAVFNDPQTSLEKKIEILVDRYIDLLVHEPEIPLFIMSEIRTDPQGLVEKMDIKNILLNSYLVKQYEEAAGTGKVASQNLLHFLMNLIGLMVFPFIASPLIKIIGAMDDEKFNVLMEERKKLIPVWIGAMFKKT</sequence>
<evidence type="ECO:0000256" key="1">
    <source>
        <dbReference type="ARBA" id="ARBA00023125"/>
    </source>
</evidence>
<dbReference type="InterPro" id="IPR050624">
    <property type="entry name" value="HTH-type_Tx_Regulator"/>
</dbReference>
<dbReference type="PANTHER" id="PTHR43479">
    <property type="entry name" value="ACREF/ENVCD OPERON REPRESSOR-RELATED"/>
    <property type="match status" value="1"/>
</dbReference>
<dbReference type="PROSITE" id="PS50977">
    <property type="entry name" value="HTH_TETR_2"/>
    <property type="match status" value="1"/>
</dbReference>
<comment type="caution">
    <text evidence="5">The sequence shown here is derived from an EMBL/GenBank/DDBJ whole genome shotgun (WGS) entry which is preliminary data.</text>
</comment>
<dbReference type="InterPro" id="IPR001647">
    <property type="entry name" value="HTH_TetR"/>
</dbReference>
<evidence type="ECO:0000256" key="3">
    <source>
        <dbReference type="SAM" id="Phobius"/>
    </source>
</evidence>
<dbReference type="InterPro" id="IPR009057">
    <property type="entry name" value="Homeodomain-like_sf"/>
</dbReference>
<dbReference type="Pfam" id="PF00440">
    <property type="entry name" value="TetR_N"/>
    <property type="match status" value="1"/>
</dbReference>
<dbReference type="EMBL" id="JBHSJJ010000010">
    <property type="protein sequence ID" value="MFC4873458.1"/>
    <property type="molecule type" value="Genomic_DNA"/>
</dbReference>
<dbReference type="PRINTS" id="PR00455">
    <property type="entry name" value="HTHTETR"/>
</dbReference>
<evidence type="ECO:0000256" key="2">
    <source>
        <dbReference type="PROSITE-ProRule" id="PRU00335"/>
    </source>
</evidence>
<feature type="transmembrane region" description="Helical" evidence="3">
    <location>
        <begin position="160"/>
        <end position="184"/>
    </location>
</feature>
<evidence type="ECO:0000313" key="6">
    <source>
        <dbReference type="Proteomes" id="UP001595818"/>
    </source>
</evidence>
<dbReference type="PANTHER" id="PTHR43479:SF11">
    <property type="entry name" value="ACREF_ENVCD OPERON REPRESSOR-RELATED"/>
    <property type="match status" value="1"/>
</dbReference>
<dbReference type="SUPFAM" id="SSF46689">
    <property type="entry name" value="Homeodomain-like"/>
    <property type="match status" value="1"/>
</dbReference>
<dbReference type="Proteomes" id="UP001595818">
    <property type="component" value="Unassembled WGS sequence"/>
</dbReference>